<dbReference type="InterPro" id="IPR041633">
    <property type="entry name" value="Polbeta"/>
</dbReference>
<dbReference type="OrthoDB" id="3826063at2"/>
<comment type="caution">
    <text evidence="3">The sequence shown here is derived from an EMBL/GenBank/DDBJ whole genome shotgun (WGS) entry which is preliminary data.</text>
</comment>
<reference evidence="3" key="2">
    <citation type="submission" date="2016-02" db="EMBL/GenBank/DDBJ databases">
        <authorList>
            <person name="Teng J.L."/>
            <person name="Yang Y."/>
            <person name="Huang Y."/>
            <person name="Guo F."/>
            <person name="Wei W."/>
            <person name="Chen J.H."/>
            <person name="Wong S.Y."/>
            <person name="Lau S.K."/>
            <person name="Woo P.C."/>
        </authorList>
    </citation>
    <scope>NUCLEOTIDE SEQUENCE</scope>
    <source>
        <strain evidence="3">JCM 15929</strain>
    </source>
</reference>
<dbReference type="InterPro" id="IPR043519">
    <property type="entry name" value="NT_sf"/>
</dbReference>
<gene>
    <name evidence="3" type="ORF">AXK60_21755</name>
    <name evidence="2" type="ORF">AXK61_22180</name>
</gene>
<dbReference type="InterPro" id="IPR036388">
    <property type="entry name" value="WH-like_DNA-bd_sf"/>
</dbReference>
<sequence>MQLSRPFATITPTLDGDVLAVLASTDVAFTVPQMLRIVSRGSDEGLRNALSRLVGTGVVHQEKVGRTSTYRLNRAHLAAEPIIALAKLSETLHERLRAMTASWAETPLFATIFGSAATGRMRENSDIDLLLVRADDADDEVWDTQMTDLVTAVSGWTGNDARPVDYTESELRDAAASREPLLQDVVRDGLTFAGDRGWFVSLVRRAASGGQTEL</sequence>
<dbReference type="Gene3D" id="1.10.10.10">
    <property type="entry name" value="Winged helix-like DNA-binding domain superfamily/Winged helix DNA-binding domain"/>
    <property type="match status" value="1"/>
</dbReference>
<evidence type="ECO:0000313" key="3">
    <source>
        <dbReference type="EMBL" id="KXP14114.1"/>
    </source>
</evidence>
<dbReference type="RefSeq" id="WP_068570195.1">
    <property type="nucleotide sequence ID" value="NZ_LSRE01000017.1"/>
</dbReference>
<dbReference type="STRING" id="239498.AXK60_21755"/>
<protein>
    <recommendedName>
        <fullName evidence="1">Polymerase beta nucleotidyltransferase domain-containing protein</fullName>
    </recommendedName>
</protein>
<dbReference type="EMBL" id="LSRF01000007">
    <property type="protein sequence ID" value="KXP14114.1"/>
    <property type="molecule type" value="Genomic_DNA"/>
</dbReference>
<feature type="domain" description="Polymerase beta nucleotidyltransferase" evidence="1">
    <location>
        <begin position="106"/>
        <end position="139"/>
    </location>
</feature>
<organism evidence="3 4">
    <name type="scientific">Tsukamurella pseudospumae</name>
    <dbReference type="NCBI Taxonomy" id="239498"/>
    <lineage>
        <taxon>Bacteria</taxon>
        <taxon>Bacillati</taxon>
        <taxon>Actinomycetota</taxon>
        <taxon>Actinomycetes</taxon>
        <taxon>Mycobacteriales</taxon>
        <taxon>Tsukamurellaceae</taxon>
        <taxon>Tsukamurella</taxon>
    </lineage>
</organism>
<dbReference type="Proteomes" id="UP000070409">
    <property type="component" value="Unassembled WGS sequence"/>
</dbReference>
<evidence type="ECO:0000313" key="5">
    <source>
        <dbReference type="Proteomes" id="UP000070409"/>
    </source>
</evidence>
<reference evidence="2 5" key="1">
    <citation type="submission" date="2016-02" db="EMBL/GenBank/DDBJ databases">
        <authorList>
            <person name="Teng J.L."/>
            <person name="Tang Y."/>
            <person name="Huang Y."/>
            <person name="Guo F."/>
            <person name="Wei W."/>
            <person name="Chen J.H."/>
            <person name="Wong S.Y."/>
            <person name="Lau S.K."/>
            <person name="Woo P.C."/>
        </authorList>
    </citation>
    <scope>NUCLEOTIDE SEQUENCE [LARGE SCALE GENOMIC DNA]</scope>
    <source>
        <strain evidence="2 5">JCM 13375</strain>
    </source>
</reference>
<evidence type="ECO:0000313" key="2">
    <source>
        <dbReference type="EMBL" id="KXO97739.1"/>
    </source>
</evidence>
<proteinExistence type="predicted"/>
<dbReference type="Gene3D" id="3.30.460.10">
    <property type="entry name" value="Beta Polymerase, domain 2"/>
    <property type="match status" value="1"/>
</dbReference>
<dbReference type="Pfam" id="PF18765">
    <property type="entry name" value="Polbeta"/>
    <property type="match status" value="1"/>
</dbReference>
<dbReference type="EMBL" id="LSRE01000017">
    <property type="protein sequence ID" value="KXO97739.1"/>
    <property type="molecule type" value="Genomic_DNA"/>
</dbReference>
<evidence type="ECO:0000313" key="4">
    <source>
        <dbReference type="Proteomes" id="UP000070258"/>
    </source>
</evidence>
<reference evidence="4" key="3">
    <citation type="submission" date="2016-02" db="EMBL/GenBank/DDBJ databases">
        <authorList>
            <person name="Wen L."/>
            <person name="He K."/>
            <person name="Yang H."/>
        </authorList>
    </citation>
    <scope>NUCLEOTIDE SEQUENCE [LARGE SCALE GENOMIC DNA]</scope>
    <source>
        <strain evidence="4">JCM 15929</strain>
    </source>
</reference>
<dbReference type="SUPFAM" id="SSF81301">
    <property type="entry name" value="Nucleotidyltransferase"/>
    <property type="match status" value="1"/>
</dbReference>
<dbReference type="CDD" id="cd05403">
    <property type="entry name" value="NT_KNTase_like"/>
    <property type="match status" value="1"/>
</dbReference>
<dbReference type="Proteomes" id="UP000070258">
    <property type="component" value="Unassembled WGS sequence"/>
</dbReference>
<evidence type="ECO:0000259" key="1">
    <source>
        <dbReference type="Pfam" id="PF18765"/>
    </source>
</evidence>
<name>A0A138AUK4_9ACTN</name>
<accession>A0A138AUK4</accession>
<dbReference type="AlphaFoldDB" id="A0A138AUK4"/>
<keyword evidence="5" id="KW-1185">Reference proteome</keyword>